<proteinExistence type="predicted"/>
<evidence type="ECO:0000256" key="1">
    <source>
        <dbReference type="SAM" id="MobiDB-lite"/>
    </source>
</evidence>
<sequence>MIGRRTPVEPEPEPVLPGKGRPTPKRKQAEARNRRPLVPEDRKEARRRAREQRNESWARQQEAMRTGDERYLPLRDKGPVRRYARDHVDARWSVAEFFLPLALVMIVVMMFAGAYPQLAGGLVLAMYGVLVLAIADSLFMVWRLKKKLAARFGEEKVPRWTGFYAFSRNFYFRRMRQPRPQVGRGEYPA</sequence>
<keyword evidence="4" id="KW-1185">Reference proteome</keyword>
<protein>
    <submittedName>
        <fullName evidence="3">DUF3043 family protein</fullName>
    </submittedName>
</protein>
<name>A0A3N4Z5P6_9MICO</name>
<keyword evidence="2" id="KW-0472">Membrane</keyword>
<feature type="transmembrane region" description="Helical" evidence="2">
    <location>
        <begin position="118"/>
        <end position="142"/>
    </location>
</feature>
<feature type="compositionally biased region" description="Basic and acidic residues" evidence="1">
    <location>
        <begin position="27"/>
        <end position="44"/>
    </location>
</feature>
<feature type="transmembrane region" description="Helical" evidence="2">
    <location>
        <begin position="92"/>
        <end position="112"/>
    </location>
</feature>
<keyword evidence="2" id="KW-0812">Transmembrane</keyword>
<dbReference type="Proteomes" id="UP000280726">
    <property type="component" value="Unassembled WGS sequence"/>
</dbReference>
<comment type="caution">
    <text evidence="3">The sequence shown here is derived from an EMBL/GenBank/DDBJ whole genome shotgun (WGS) entry which is preliminary data.</text>
</comment>
<evidence type="ECO:0000313" key="4">
    <source>
        <dbReference type="Proteomes" id="UP000280726"/>
    </source>
</evidence>
<reference evidence="3 4" key="1">
    <citation type="submission" date="2018-11" db="EMBL/GenBank/DDBJ databases">
        <title>Sequencing the genomes of 1000 actinobacteria strains.</title>
        <authorList>
            <person name="Klenk H.-P."/>
        </authorList>
    </citation>
    <scope>NUCLEOTIDE SEQUENCE [LARGE SCALE GENOMIC DNA]</scope>
    <source>
        <strain evidence="3 4">DSM 14418</strain>
    </source>
</reference>
<dbReference type="RefSeq" id="WP_123919083.1">
    <property type="nucleotide sequence ID" value="NZ_RKRA01000001.1"/>
</dbReference>
<gene>
    <name evidence="3" type="ORF">EDD32_3228</name>
</gene>
<dbReference type="OrthoDB" id="5194448at2"/>
<dbReference type="InterPro" id="IPR021403">
    <property type="entry name" value="DUF3043"/>
</dbReference>
<accession>A0A3N4Z5P6</accession>
<dbReference type="AlphaFoldDB" id="A0A3N4Z5P6"/>
<dbReference type="EMBL" id="RKRA01000001">
    <property type="protein sequence ID" value="RPF28689.1"/>
    <property type="molecule type" value="Genomic_DNA"/>
</dbReference>
<keyword evidence="2" id="KW-1133">Transmembrane helix</keyword>
<feature type="region of interest" description="Disordered" evidence="1">
    <location>
        <begin position="1"/>
        <end position="71"/>
    </location>
</feature>
<dbReference type="Pfam" id="PF11241">
    <property type="entry name" value="DUF3043"/>
    <property type="match status" value="1"/>
</dbReference>
<evidence type="ECO:0000313" key="3">
    <source>
        <dbReference type="EMBL" id="RPF28689.1"/>
    </source>
</evidence>
<evidence type="ECO:0000256" key="2">
    <source>
        <dbReference type="SAM" id="Phobius"/>
    </source>
</evidence>
<organism evidence="3 4">
    <name type="scientific">Georgenia muralis</name>
    <dbReference type="NCBI Taxonomy" id="154117"/>
    <lineage>
        <taxon>Bacteria</taxon>
        <taxon>Bacillati</taxon>
        <taxon>Actinomycetota</taxon>
        <taxon>Actinomycetes</taxon>
        <taxon>Micrococcales</taxon>
        <taxon>Bogoriellaceae</taxon>
        <taxon>Georgenia</taxon>
    </lineage>
</organism>